<dbReference type="EMBL" id="LTAI01000604">
    <property type="protein sequence ID" value="ORD98542.1"/>
    <property type="molecule type" value="Genomic_DNA"/>
</dbReference>
<evidence type="ECO:0000313" key="1">
    <source>
        <dbReference type="EMBL" id="ORD98542.1"/>
    </source>
</evidence>
<dbReference type="Proteomes" id="UP000192501">
    <property type="component" value="Unassembled WGS sequence"/>
</dbReference>
<protein>
    <submittedName>
        <fullName evidence="1">Uncharacterized protein</fullName>
    </submittedName>
</protein>
<sequence length="177" mass="21242">MLFVFIWIFKIKKEIINFNINNEISYSIDLNSNACDINTIRKDDKRKENLLRLVDSITYKNYKNVIIKVLEEYRNIGIIPENDIKYLPQMSEELKESLSRKFNYLKEYDNKHLNEWKEIIKRFHDFSYKNNKSGLIDFIPTNIIKNETQNIFVENSIKVDNLLITSSSYRNPKSYLV</sequence>
<proteinExistence type="predicted"/>
<accession>A0A1X0QFL9</accession>
<gene>
    <name evidence="1" type="ORF">A0H76_2304</name>
</gene>
<evidence type="ECO:0000313" key="2">
    <source>
        <dbReference type="Proteomes" id="UP000192501"/>
    </source>
</evidence>
<organism evidence="1 2">
    <name type="scientific">Hepatospora eriocheir</name>
    <dbReference type="NCBI Taxonomy" id="1081669"/>
    <lineage>
        <taxon>Eukaryota</taxon>
        <taxon>Fungi</taxon>
        <taxon>Fungi incertae sedis</taxon>
        <taxon>Microsporidia</taxon>
        <taxon>Hepatosporidae</taxon>
        <taxon>Hepatospora</taxon>
    </lineage>
</organism>
<name>A0A1X0QFL9_9MICR</name>
<dbReference type="VEuPathDB" id="MicrosporidiaDB:HERIO_2082"/>
<reference evidence="1 2" key="1">
    <citation type="journal article" date="2017" name="Environ. Microbiol.">
        <title>Decay of the glycolytic pathway and adaptation to intranuclear parasitism within Enterocytozoonidae microsporidia.</title>
        <authorList>
            <person name="Wiredu Boakye D."/>
            <person name="Jaroenlak P."/>
            <person name="Prachumwat A."/>
            <person name="Williams T.A."/>
            <person name="Bateman K.S."/>
            <person name="Itsathitphaisarn O."/>
            <person name="Sritunyalucksana K."/>
            <person name="Paszkiewicz K.H."/>
            <person name="Moore K.A."/>
            <person name="Stentiford G.D."/>
            <person name="Williams B.A."/>
        </authorList>
    </citation>
    <scope>NUCLEOTIDE SEQUENCE [LARGE SCALE GENOMIC DNA]</scope>
    <source>
        <strain evidence="2">canceri</strain>
    </source>
</reference>
<dbReference type="AlphaFoldDB" id="A0A1X0QFL9"/>
<dbReference type="VEuPathDB" id="MicrosporidiaDB:A0H76_2304"/>
<comment type="caution">
    <text evidence="1">The sequence shown here is derived from an EMBL/GenBank/DDBJ whole genome shotgun (WGS) entry which is preliminary data.</text>
</comment>